<evidence type="ECO:0000313" key="2">
    <source>
        <dbReference type="EMBL" id="QMV66351.1"/>
    </source>
</evidence>
<dbReference type="NCBIfam" id="NF045780">
    <property type="entry name" value="TrlF_fam_ATP"/>
    <property type="match status" value="1"/>
</dbReference>
<dbReference type="Gene3D" id="3.20.20.140">
    <property type="entry name" value="Metal-dependent hydrolases"/>
    <property type="match status" value="1"/>
</dbReference>
<dbReference type="RefSeq" id="WP_182331050.1">
    <property type="nucleotide sequence ID" value="NZ_CP058555.1"/>
</dbReference>
<dbReference type="InterPro" id="IPR016195">
    <property type="entry name" value="Pol/histidinol_Pase-like"/>
</dbReference>
<dbReference type="AlphaFoldDB" id="A0A7G5DX76"/>
<protein>
    <submittedName>
        <fullName evidence="2">Uncharacterized protein</fullName>
    </submittedName>
</protein>
<gene>
    <name evidence="2" type="ORF">HS960_01145</name>
</gene>
<keyword evidence="3" id="KW-1185">Reference proteome</keyword>
<accession>A0A7G5DX76</accession>
<evidence type="ECO:0000313" key="3">
    <source>
        <dbReference type="Proteomes" id="UP000515450"/>
    </source>
</evidence>
<dbReference type="SUPFAM" id="SSF89550">
    <property type="entry name" value="PHP domain-like"/>
    <property type="match status" value="1"/>
</dbReference>
<keyword evidence="1" id="KW-0175">Coiled coil</keyword>
<dbReference type="InterPro" id="IPR027417">
    <property type="entry name" value="P-loop_NTPase"/>
</dbReference>
<name>A0A7G5DX76_9SPHI</name>
<proteinExistence type="predicted"/>
<feature type="coiled-coil region" evidence="1">
    <location>
        <begin position="571"/>
        <end position="605"/>
    </location>
</feature>
<sequence length="1021" mass="118997">MSKTFGSIWRKADFHVHTPYSALLNNYGDDFDNYVQQLFKTAIEKKIHIIGITDYFTIEGYKKIRLEYLAQPEKMKMLFSAQEIEKIKKILVLPNIEFRLNKIIQINKIRDGKKISTENGRVNMHVIFSDEVSITKIEENFLHDLKFIYEADVEEKDKFRPLKLNNLIELGDRLKEEQPNFLGSALQVGMTNAVVDDRDINNILTGNNTFKNKYLIVIPADEDLTEIAWNSQEHLTRKVLLSRAHAFFSSNPNTIQFALGKKSEGLESFLKEFKSLKPCLWGSDAHDFEKLFEPDKARYCWVKADATFEGIRQILFEPEDRVFIGEQPELFKRIVSAKGKYLKSLKISAIPEYKENKGKWFSSFELPLGLELSVIIGNKGKGKSALADIIGLLGNAHVDRKDFSFLNQEKFCQKGYAENFEGSLTWFDNSVNSKNLNELVDLSDIERVKYIPQAYLEKLCNGEDTKFKDEINKVVFSRLDDTDKLGRKSFDDLEKYSSELINQQIELEIGKLNLLNKEILILENKKKIEYKTVLENNKRSRQLDLDNLKKAKDQLIIVKNPEEDPNLSVEQKNKLENISRISNEINRLEGEIKSVQDNLRNQKISHTDLDALLKEINYQKQYFDNWTNEKKNTFDHFQIDIEKTIQLTIDTSIIQHQIKQFTKEIQVSESLISPISVINDGVEISLAFQLNQHLLNKTQIGVELEKPYREYQEYLNQIKDFELKEKEVLGDEFTPGTLLFFTTELEYLENSLLTELEKQIKKRNEALSRIFDLKQQIQLIYNKMKGAITYVLKEFADGQNITIETSFKLDKLFHIRFFEFVNRYGDFYQNGDEYLNELINKFNFNNIDDIIGFVTELFNGKLFIKDGRQGDFYNFLFSMDYLKPEYDLRLNNKSLNQLSPGEKGGLLLIFYLVLDKDNKPLIIDQPEDNLDNQSVAEILVPYIKRAKKFRQIIMVTHNPNLAIVSDAEQIIYMNIDKENDHSISFDAGSIEDKTINNHIVNILEGKMKAFDNRRVKYRTHL</sequence>
<dbReference type="Proteomes" id="UP000515450">
    <property type="component" value="Chromosome"/>
</dbReference>
<reference evidence="2 3" key="1">
    <citation type="journal article" date="2020" name="G3 (Bethesda)">
        <title>CeMbio - The Caenorhabditis elegans Microbiome Resource.</title>
        <authorList>
            <person name="Dirksen P."/>
            <person name="Assie A."/>
            <person name="Zimmermann J."/>
            <person name="Zhang F."/>
            <person name="Tietje A.M."/>
            <person name="Marsh S.A."/>
            <person name="Felix M.A."/>
            <person name="Shapira M."/>
            <person name="Kaleta C."/>
            <person name="Schulenburg H."/>
            <person name="Samuel B."/>
        </authorList>
    </citation>
    <scope>NUCLEOTIDE SEQUENCE [LARGE SCALE GENOMIC DNA]</scope>
    <source>
        <strain evidence="2 3">BIGb0170</strain>
    </source>
</reference>
<evidence type="ECO:0000256" key="1">
    <source>
        <dbReference type="SAM" id="Coils"/>
    </source>
</evidence>
<organism evidence="2 3">
    <name type="scientific">Sphingobacterium paramultivorum</name>
    <dbReference type="NCBI Taxonomy" id="2886510"/>
    <lineage>
        <taxon>Bacteria</taxon>
        <taxon>Pseudomonadati</taxon>
        <taxon>Bacteroidota</taxon>
        <taxon>Sphingobacteriia</taxon>
        <taxon>Sphingobacteriales</taxon>
        <taxon>Sphingobacteriaceae</taxon>
        <taxon>Sphingobacterium</taxon>
    </lineage>
</organism>
<dbReference type="SUPFAM" id="SSF52540">
    <property type="entry name" value="P-loop containing nucleoside triphosphate hydrolases"/>
    <property type="match status" value="1"/>
</dbReference>
<dbReference type="EMBL" id="CP058555">
    <property type="protein sequence ID" value="QMV66351.1"/>
    <property type="molecule type" value="Genomic_DNA"/>
</dbReference>
<dbReference type="Gene3D" id="3.40.50.300">
    <property type="entry name" value="P-loop containing nucleotide triphosphate hydrolases"/>
    <property type="match status" value="1"/>
</dbReference>
<dbReference type="InterPro" id="IPR054787">
    <property type="entry name" value="TrlF_ATPase"/>
</dbReference>